<feature type="binding site" evidence="2">
    <location>
        <position position="130"/>
    </location>
    <ligand>
        <name>substrate</name>
    </ligand>
</feature>
<comment type="catalytic activity">
    <reaction evidence="2">
        <text>aldehydo-D-ribose 5-phosphate = D-ribulose 5-phosphate</text>
        <dbReference type="Rhea" id="RHEA:14657"/>
        <dbReference type="ChEBI" id="CHEBI:58121"/>
        <dbReference type="ChEBI" id="CHEBI:58273"/>
        <dbReference type="EC" id="5.3.1.6"/>
    </reaction>
</comment>
<dbReference type="InterPro" id="IPR037171">
    <property type="entry name" value="NagB/RpiA_transferase-like"/>
</dbReference>
<dbReference type="NCBIfam" id="TIGR00021">
    <property type="entry name" value="rpiA"/>
    <property type="match status" value="1"/>
</dbReference>
<keyword evidence="1 2" id="KW-0413">Isomerase</keyword>
<feature type="binding site" evidence="2">
    <location>
        <begin position="103"/>
        <end position="106"/>
    </location>
    <ligand>
        <name>substrate</name>
    </ligand>
</feature>
<gene>
    <name evidence="2 4" type="primary">rpiA</name>
    <name evidence="4" type="ORF">G5B36_03765</name>
</gene>
<feature type="binding site" evidence="2">
    <location>
        <begin position="90"/>
        <end position="93"/>
    </location>
    <ligand>
        <name>substrate</name>
    </ligand>
</feature>
<dbReference type="Proteomes" id="UP000669239">
    <property type="component" value="Unassembled WGS sequence"/>
</dbReference>
<evidence type="ECO:0000256" key="3">
    <source>
        <dbReference type="SAM" id="MobiDB-lite"/>
    </source>
</evidence>
<accession>A0ABX2HHA7</accession>
<comment type="pathway">
    <text evidence="2">Carbohydrate degradation; pentose phosphate pathway; D-ribose 5-phosphate from D-ribulose 5-phosphate (non-oxidative stage): step 1/1.</text>
</comment>
<feature type="active site" description="Proton acceptor" evidence="2">
    <location>
        <position position="112"/>
    </location>
</feature>
<dbReference type="GO" id="GO:0004751">
    <property type="term" value="F:ribose-5-phosphate isomerase activity"/>
    <property type="evidence" value="ECO:0007669"/>
    <property type="project" value="UniProtKB-EC"/>
</dbReference>
<keyword evidence="5" id="KW-1185">Reference proteome</keyword>
<protein>
    <recommendedName>
        <fullName evidence="2">Ribose-5-phosphate isomerase A</fullName>
        <ecNumber evidence="2">5.3.1.6</ecNumber>
    </recommendedName>
    <alternativeName>
        <fullName evidence="2">Phosphoriboisomerase A</fullName>
        <shortName evidence="2">PRI</shortName>
    </alternativeName>
</protein>
<reference evidence="4 5" key="1">
    <citation type="journal article" date="2020" name="Cell Host Microbe">
        <title>Functional and Genomic Variation between Human-Derived Isolates of Lachnospiraceae Reveals Inter- and Intra-Species Diversity.</title>
        <authorList>
            <person name="Sorbara M.T."/>
            <person name="Littmann E.R."/>
            <person name="Fontana E."/>
            <person name="Moody T.U."/>
            <person name="Kohout C.E."/>
            <person name="Gjonbalaj M."/>
            <person name="Eaton V."/>
            <person name="Seok R."/>
            <person name="Leiner I.M."/>
            <person name="Pamer E.G."/>
        </authorList>
    </citation>
    <scope>NUCLEOTIDE SEQUENCE [LARGE SCALE GENOMIC DNA]</scope>
    <source>
        <strain evidence="4 5">MSK.1.17</strain>
    </source>
</reference>
<dbReference type="Gene3D" id="3.30.70.260">
    <property type="match status" value="2"/>
</dbReference>
<sequence length="293" mass="31407">MNNTDGYHGTEEQKKLAAFKAAGEIQDNMILGLGTGSTVYHLIVKLAERVRGGLSIHAAATSARTEELAAHYGIPLIPFHGAQQIHLAIDGVDAIDPDFHSIKGGGGALFREKVIALKALRVIWIMDQSKLVPTLNGLTLPVEVVPFALEYVEEQVRAMGFTSCLRRNGDGPAEDRPDRGRLDKSGLDRSRLDRNGLIRNGLVRSGLVRSGLVRSGLVRSGLSGDNPGANAFLTDNGNYILDLQGKEGMDYRLMAGKLKALTGVVETGLFGNICEKIIVGTKDGVMVKSPAKP</sequence>
<dbReference type="HAMAP" id="MF_00170">
    <property type="entry name" value="Rib_5P_isom_A"/>
    <property type="match status" value="1"/>
</dbReference>
<organism evidence="4 5">
    <name type="scientific">Enterocloster aldenensis</name>
    <dbReference type="NCBI Taxonomy" id="358742"/>
    <lineage>
        <taxon>Bacteria</taxon>
        <taxon>Bacillati</taxon>
        <taxon>Bacillota</taxon>
        <taxon>Clostridia</taxon>
        <taxon>Lachnospirales</taxon>
        <taxon>Lachnospiraceae</taxon>
        <taxon>Enterocloster</taxon>
    </lineage>
</organism>
<dbReference type="CDD" id="cd01398">
    <property type="entry name" value="RPI_A"/>
    <property type="match status" value="1"/>
</dbReference>
<dbReference type="SUPFAM" id="SSF100950">
    <property type="entry name" value="NagB/RpiA/CoA transferase-like"/>
    <property type="match status" value="1"/>
</dbReference>
<dbReference type="EC" id="5.3.1.6" evidence="2"/>
<dbReference type="RefSeq" id="WP_165641279.1">
    <property type="nucleotide sequence ID" value="NZ_JAAITT010000004.1"/>
</dbReference>
<evidence type="ECO:0000313" key="4">
    <source>
        <dbReference type="EMBL" id="NSJ47813.1"/>
    </source>
</evidence>
<dbReference type="InterPro" id="IPR020672">
    <property type="entry name" value="Ribose5P_isomerase_typA_subgr"/>
</dbReference>
<dbReference type="EMBL" id="JAAITT010000004">
    <property type="protein sequence ID" value="NSJ47813.1"/>
    <property type="molecule type" value="Genomic_DNA"/>
</dbReference>
<dbReference type="InterPro" id="IPR050262">
    <property type="entry name" value="Ribose-5P_isomerase"/>
</dbReference>
<dbReference type="PANTHER" id="PTHR43748:SF3">
    <property type="entry name" value="RIBOSE-5-PHOSPHATE ISOMERASE 3, CHLOROPLASTIC-RELATED"/>
    <property type="match status" value="1"/>
</dbReference>
<comment type="caution">
    <text evidence="4">The sequence shown here is derived from an EMBL/GenBank/DDBJ whole genome shotgun (WGS) entry which is preliminary data.</text>
</comment>
<dbReference type="InterPro" id="IPR004788">
    <property type="entry name" value="Ribose5P_isomerase_type_A"/>
</dbReference>
<name>A0ABX2HHA7_9FIRM</name>
<evidence type="ECO:0000256" key="2">
    <source>
        <dbReference type="HAMAP-Rule" id="MF_00170"/>
    </source>
</evidence>
<evidence type="ECO:0000313" key="5">
    <source>
        <dbReference type="Proteomes" id="UP000669239"/>
    </source>
</evidence>
<comment type="subunit">
    <text evidence="2">Homodimer.</text>
</comment>
<dbReference type="Pfam" id="PF06026">
    <property type="entry name" value="Rib_5-P_isom_A"/>
    <property type="match status" value="2"/>
</dbReference>
<dbReference type="Gene3D" id="3.40.50.1360">
    <property type="match status" value="2"/>
</dbReference>
<feature type="binding site" evidence="2">
    <location>
        <begin position="35"/>
        <end position="38"/>
    </location>
    <ligand>
        <name>substrate</name>
    </ligand>
</feature>
<evidence type="ECO:0000256" key="1">
    <source>
        <dbReference type="ARBA" id="ARBA00023235"/>
    </source>
</evidence>
<comment type="similarity">
    <text evidence="2">Belongs to the ribose 5-phosphate isomerase family.</text>
</comment>
<dbReference type="PANTHER" id="PTHR43748">
    <property type="entry name" value="RIBOSE-5-PHOSPHATE ISOMERASE 3, CHLOROPLASTIC-RELATED"/>
    <property type="match status" value="1"/>
</dbReference>
<proteinExistence type="inferred from homology"/>
<comment type="function">
    <text evidence="2">Catalyzes the reversible conversion of ribose-5-phosphate to ribulose 5-phosphate.</text>
</comment>
<feature type="region of interest" description="Disordered" evidence="3">
    <location>
        <begin position="167"/>
        <end position="187"/>
    </location>
</feature>
<dbReference type="SUPFAM" id="SSF75445">
    <property type="entry name" value="D-ribose-5-phosphate isomerase (RpiA), lid domain"/>
    <property type="match status" value="1"/>
</dbReference>